<dbReference type="PROSITE" id="PS51192">
    <property type="entry name" value="HELICASE_ATP_BIND_1"/>
    <property type="match status" value="1"/>
</dbReference>
<comment type="caution">
    <text evidence="12">The sequence shown here is derived from an EMBL/GenBank/DDBJ whole genome shotgun (WGS) entry which is preliminary data.</text>
</comment>
<dbReference type="InterPro" id="IPR038257">
    <property type="entry name" value="CRISPR-assoc_Cas3_HD_sf"/>
</dbReference>
<keyword evidence="3" id="KW-0540">Nuclease</keyword>
<keyword evidence="5" id="KW-0547">Nucleotide-binding</keyword>
<dbReference type="InterPro" id="IPR006674">
    <property type="entry name" value="HD_domain"/>
</dbReference>
<dbReference type="InterPro" id="IPR011545">
    <property type="entry name" value="DEAD/DEAH_box_helicase_dom"/>
</dbReference>
<keyword evidence="6 12" id="KW-0378">Hydrolase</keyword>
<dbReference type="Proteomes" id="UP000533469">
    <property type="component" value="Unassembled WGS sequence"/>
</dbReference>
<evidence type="ECO:0000313" key="12">
    <source>
        <dbReference type="EMBL" id="MBB3773642.1"/>
    </source>
</evidence>
<evidence type="ECO:0000256" key="3">
    <source>
        <dbReference type="ARBA" id="ARBA00022722"/>
    </source>
</evidence>
<reference evidence="12 13" key="1">
    <citation type="submission" date="2020-08" db="EMBL/GenBank/DDBJ databases">
        <title>Genomic Encyclopedia of Type Strains, Phase IV (KMG-IV): sequencing the most valuable type-strain genomes for metagenomic binning, comparative biology and taxonomic classification.</title>
        <authorList>
            <person name="Goeker M."/>
        </authorList>
    </citation>
    <scope>NUCLEOTIDE SEQUENCE [LARGE SCALE GENOMIC DNA]</scope>
    <source>
        <strain evidence="12 13">DSM 5895</strain>
    </source>
</reference>
<keyword evidence="7 12" id="KW-0347">Helicase</keyword>
<dbReference type="GO" id="GO:0046872">
    <property type="term" value="F:metal ion binding"/>
    <property type="evidence" value="ECO:0007669"/>
    <property type="project" value="UniProtKB-KW"/>
</dbReference>
<keyword evidence="4" id="KW-0479">Metal-binding</keyword>
<dbReference type="InterPro" id="IPR052511">
    <property type="entry name" value="ATP-dep_Helicase"/>
</dbReference>
<proteinExistence type="inferred from homology"/>
<evidence type="ECO:0000256" key="7">
    <source>
        <dbReference type="ARBA" id="ARBA00022806"/>
    </source>
</evidence>
<dbReference type="EC" id="3.6.4.-" evidence="12"/>
<evidence type="ECO:0000256" key="9">
    <source>
        <dbReference type="ARBA" id="ARBA00023118"/>
    </source>
</evidence>
<dbReference type="NCBIfam" id="TIGR01587">
    <property type="entry name" value="cas3_core"/>
    <property type="match status" value="1"/>
</dbReference>
<dbReference type="InterPro" id="IPR027417">
    <property type="entry name" value="P-loop_NTPase"/>
</dbReference>
<accession>A0A839ZGF2</accession>
<evidence type="ECO:0000259" key="11">
    <source>
        <dbReference type="PROSITE" id="PS51643"/>
    </source>
</evidence>
<dbReference type="InterPro" id="IPR054712">
    <property type="entry name" value="Cas3-like_dom"/>
</dbReference>
<dbReference type="CDD" id="cd17930">
    <property type="entry name" value="DEXHc_cas3"/>
    <property type="match status" value="1"/>
</dbReference>
<dbReference type="GO" id="GO:0003677">
    <property type="term" value="F:DNA binding"/>
    <property type="evidence" value="ECO:0007669"/>
    <property type="project" value="TreeGrafter"/>
</dbReference>
<dbReference type="NCBIfam" id="TIGR01596">
    <property type="entry name" value="cas3_HD"/>
    <property type="match status" value="1"/>
</dbReference>
<dbReference type="GO" id="GO:0004386">
    <property type="term" value="F:helicase activity"/>
    <property type="evidence" value="ECO:0007669"/>
    <property type="project" value="UniProtKB-KW"/>
</dbReference>
<evidence type="ECO:0000256" key="8">
    <source>
        <dbReference type="ARBA" id="ARBA00022840"/>
    </source>
</evidence>
<dbReference type="Pfam" id="PF22590">
    <property type="entry name" value="Cas3-like_C_2"/>
    <property type="match status" value="1"/>
</dbReference>
<keyword evidence="8" id="KW-0067">ATP-binding</keyword>
<dbReference type="InterPro" id="IPR006483">
    <property type="entry name" value="CRISPR-assoc_Cas3_HD"/>
</dbReference>
<dbReference type="GO" id="GO:0016887">
    <property type="term" value="F:ATP hydrolysis activity"/>
    <property type="evidence" value="ECO:0007669"/>
    <property type="project" value="TreeGrafter"/>
</dbReference>
<comment type="similarity">
    <text evidence="2">In the central section; belongs to the CRISPR-associated helicase Cas3 family.</text>
</comment>
<keyword evidence="13" id="KW-1185">Reference proteome</keyword>
<dbReference type="PANTHER" id="PTHR47962">
    <property type="entry name" value="ATP-DEPENDENT HELICASE LHR-RELATED-RELATED"/>
    <property type="match status" value="1"/>
</dbReference>
<dbReference type="GO" id="GO:0004519">
    <property type="term" value="F:endonuclease activity"/>
    <property type="evidence" value="ECO:0007669"/>
    <property type="project" value="UniProtKB-KW"/>
</dbReference>
<dbReference type="Gene3D" id="1.10.3210.30">
    <property type="match status" value="1"/>
</dbReference>
<keyword evidence="9" id="KW-0051">Antiviral defense</keyword>
<evidence type="ECO:0000256" key="4">
    <source>
        <dbReference type="ARBA" id="ARBA00022723"/>
    </source>
</evidence>
<dbReference type="PANTHER" id="PTHR47962:SF5">
    <property type="entry name" value="ATP-DEPENDENT HELICASE LHR-RELATED"/>
    <property type="match status" value="1"/>
</dbReference>
<gene>
    <name evidence="12" type="ORF">FHS55_004286</name>
</gene>
<dbReference type="InterPro" id="IPR006474">
    <property type="entry name" value="Helicase_Cas3_CRISPR-ass_core"/>
</dbReference>
<name>A0A839ZGF2_9HYPH</name>
<keyword evidence="12" id="KW-0255">Endonuclease</keyword>
<dbReference type="AlphaFoldDB" id="A0A839ZGF2"/>
<evidence type="ECO:0000256" key="1">
    <source>
        <dbReference type="ARBA" id="ARBA00006847"/>
    </source>
</evidence>
<evidence type="ECO:0000256" key="2">
    <source>
        <dbReference type="ARBA" id="ARBA00009046"/>
    </source>
</evidence>
<dbReference type="GO" id="GO:0051607">
    <property type="term" value="P:defense response to virus"/>
    <property type="evidence" value="ECO:0007669"/>
    <property type="project" value="UniProtKB-KW"/>
</dbReference>
<dbReference type="Pfam" id="PF00270">
    <property type="entry name" value="DEAD"/>
    <property type="match status" value="1"/>
</dbReference>
<dbReference type="SUPFAM" id="SSF52540">
    <property type="entry name" value="P-loop containing nucleoside triphosphate hydrolases"/>
    <property type="match status" value="1"/>
</dbReference>
<dbReference type="GO" id="GO:0005524">
    <property type="term" value="F:ATP binding"/>
    <property type="evidence" value="ECO:0007669"/>
    <property type="project" value="UniProtKB-KW"/>
</dbReference>
<evidence type="ECO:0000256" key="5">
    <source>
        <dbReference type="ARBA" id="ARBA00022741"/>
    </source>
</evidence>
<evidence type="ECO:0000259" key="10">
    <source>
        <dbReference type="PROSITE" id="PS51192"/>
    </source>
</evidence>
<dbReference type="SUPFAM" id="SSF109604">
    <property type="entry name" value="HD-domain/PDEase-like"/>
    <property type="match status" value="1"/>
</dbReference>
<dbReference type="RefSeq" id="WP_183191839.1">
    <property type="nucleotide sequence ID" value="NZ_JACICD010000013.1"/>
</dbReference>
<dbReference type="EMBL" id="JACICD010000013">
    <property type="protein sequence ID" value="MBB3773642.1"/>
    <property type="molecule type" value="Genomic_DNA"/>
</dbReference>
<feature type="domain" description="HD Cas3-type" evidence="11">
    <location>
        <begin position="13"/>
        <end position="172"/>
    </location>
</feature>
<evidence type="ECO:0000313" key="13">
    <source>
        <dbReference type="Proteomes" id="UP000533469"/>
    </source>
</evidence>
<dbReference type="SMART" id="SM00487">
    <property type="entry name" value="DEXDc"/>
    <property type="match status" value="1"/>
</dbReference>
<dbReference type="Gene3D" id="3.40.50.300">
    <property type="entry name" value="P-loop containing nucleotide triphosphate hydrolases"/>
    <property type="match status" value="2"/>
</dbReference>
<dbReference type="InterPro" id="IPR014001">
    <property type="entry name" value="Helicase_ATP-bd"/>
</dbReference>
<protein>
    <submittedName>
        <fullName evidence="12">CRISPR-associated endonuclease/helicase Cas3</fullName>
        <ecNumber evidence="12">3.1.-.-</ecNumber>
        <ecNumber evidence="12">3.6.4.-</ecNumber>
    </submittedName>
</protein>
<dbReference type="CDD" id="cd09641">
    <property type="entry name" value="Cas3''_I"/>
    <property type="match status" value="1"/>
</dbReference>
<dbReference type="PROSITE" id="PS51643">
    <property type="entry name" value="HD_CAS3"/>
    <property type="match status" value="1"/>
</dbReference>
<organism evidence="12 13">
    <name type="scientific">Ancylobacter tetraedralis</name>
    <dbReference type="NCBI Taxonomy" id="217068"/>
    <lineage>
        <taxon>Bacteria</taxon>
        <taxon>Pseudomonadati</taxon>
        <taxon>Pseudomonadota</taxon>
        <taxon>Alphaproteobacteria</taxon>
        <taxon>Hyphomicrobiales</taxon>
        <taxon>Xanthobacteraceae</taxon>
        <taxon>Ancylobacter</taxon>
    </lineage>
</organism>
<dbReference type="EC" id="3.1.-.-" evidence="12"/>
<comment type="similarity">
    <text evidence="1">In the N-terminal section; belongs to the CRISPR-associated nuclease Cas3-HD family.</text>
</comment>
<evidence type="ECO:0000256" key="6">
    <source>
        <dbReference type="ARBA" id="ARBA00022801"/>
    </source>
</evidence>
<feature type="domain" description="Helicase ATP-binding" evidence="10">
    <location>
        <begin position="230"/>
        <end position="423"/>
    </location>
</feature>
<dbReference type="Pfam" id="PF01966">
    <property type="entry name" value="HD"/>
    <property type="match status" value="1"/>
</dbReference>
<sequence>MVTVYAHSLPGEALDRWEPLPDHGAAVGALAAAFAEPLGWAQVLRLAGWLHDIGKLSPDFQAYIAGRLASGGDHSSAGARIALDHYGPGLGTMLAAIIAAHHAGLADGVDLNARMAGAARLVPAQWSTLTGPLPDAASLKPSVPPPTGGPKGLALSFLVRMLFSCLVDADFIATEDFYARATGEPKERGGHADLAVLRDRLATFMANKRAGADPTPLNELRAGILDHAVAKAALPPGSFSLTVPTGGGKTLASLSFALEHAVRHGLRRVIYVIPYTSIIEQTADVVRKALGGENDVLEHHASFDWEKARKERLADDEAPSVLAKLQRAAENWDVPIVVTTAVQFFESLFANRTSRCRKLHNIAGSVVVLDEVQTLPLPLLLPSLAALDQLARNYRTSVVLCTATQPALRRIDGALLDRARSPLGLDLPPERELAPDPAGLYAALKRVAVERLEAAIADDVIAARFAEQPQMLCIVNTRRHARALFDAIRELPGAVHLSTQMCARHRRIVLADLRAKLKAGEPVRLVATSLIEAGVDISFPEVWRAATGIDAIAQAAGRCNREGELRDAEERPRLGRVVVFEPAEGHLQHDMKLRWQAAQPVLEKHADPLGLEAVKHYFADLYWQKGDAATAFDSAEVGAYPGILPAIGETAGLDFPFRSIAEAFRMIDEEENEPVIVPWQADAEDKDAANLLATIAAQEKPRTADLRRLQQYVVPIPKKARDEWLLRGVLTPVHPALGDAMLKFGDDSHYRPQTGVDLADLTYRDVMDNMM</sequence>